<evidence type="ECO:0000313" key="7">
    <source>
        <dbReference type="Proteomes" id="UP001196413"/>
    </source>
</evidence>
<dbReference type="GO" id="GO:0001664">
    <property type="term" value="F:G protein-coupled receptor binding"/>
    <property type="evidence" value="ECO:0007669"/>
    <property type="project" value="TreeGrafter"/>
</dbReference>
<dbReference type="SMART" id="SM00275">
    <property type="entry name" value="G_alpha"/>
    <property type="match status" value="1"/>
</dbReference>
<evidence type="ECO:0000313" key="6">
    <source>
        <dbReference type="EMBL" id="KAJ1347963.1"/>
    </source>
</evidence>
<dbReference type="InterPro" id="IPR001019">
    <property type="entry name" value="Gprotein_alpha_su"/>
</dbReference>
<dbReference type="InterPro" id="IPR011025">
    <property type="entry name" value="GproteinA_insert"/>
</dbReference>
<accession>A0AAD5LZP6</accession>
<keyword evidence="1 3" id="KW-0547">Nucleotide-binding</keyword>
<evidence type="ECO:0000256" key="2">
    <source>
        <dbReference type="ARBA" id="ARBA00023134"/>
    </source>
</evidence>
<feature type="binding site" evidence="3">
    <location>
        <begin position="124"/>
        <end position="130"/>
    </location>
    <ligand>
        <name>GTP</name>
        <dbReference type="ChEBI" id="CHEBI:37565"/>
    </ligand>
</feature>
<keyword evidence="2 3" id="KW-0342">GTP-binding</keyword>
<dbReference type="SUPFAM" id="SSF47895">
    <property type="entry name" value="Transducin (alpha subunit), insertion domain"/>
    <property type="match status" value="1"/>
</dbReference>
<dbReference type="PANTHER" id="PTHR10218:SF215">
    <property type="entry name" value="GUANINE NUCLEOTIDE-BINDING PROTEIN ALPHA-17 SUBUNIT"/>
    <property type="match status" value="1"/>
</dbReference>
<dbReference type="Pfam" id="PF00503">
    <property type="entry name" value="G-alpha"/>
    <property type="match status" value="1"/>
</dbReference>
<feature type="region of interest" description="Disordered" evidence="5">
    <location>
        <begin position="137"/>
        <end position="157"/>
    </location>
</feature>
<sequence>MDNVLHIPLEDTNKEALYGSYTVLENCVAFQINQQYGVGFHRTTDKPGKKEKAIVLRVQEMGEESEPLTEEVSKAIQSLWSDPGVKKAYEMRSEYQLTDSAKYFLDSVARVSEPGYRPTEQDILYSRVATTGVQDSVIPQTSGKTEEKPDELDGVEVSPHPAYSLDVALPDYGPVTLKKHFLHGYCVEASD</sequence>
<evidence type="ECO:0000256" key="4">
    <source>
        <dbReference type="PIRSR" id="PIRSR601019-2"/>
    </source>
</evidence>
<gene>
    <name evidence="6" type="primary">ODR3_2</name>
    <name evidence="6" type="ORF">KIN20_003158</name>
</gene>
<dbReference type="PANTHER" id="PTHR10218">
    <property type="entry name" value="GTP-BINDING PROTEIN ALPHA SUBUNIT"/>
    <property type="match status" value="1"/>
</dbReference>
<dbReference type="EMBL" id="JAHQIW010000413">
    <property type="protein sequence ID" value="KAJ1347963.1"/>
    <property type="molecule type" value="Genomic_DNA"/>
</dbReference>
<proteinExistence type="predicted"/>
<evidence type="ECO:0000256" key="3">
    <source>
        <dbReference type="PIRSR" id="PIRSR601019-1"/>
    </source>
</evidence>
<comment type="caution">
    <text evidence="6">The sequence shown here is derived from an EMBL/GenBank/DDBJ whole genome shotgun (WGS) entry which is preliminary data.</text>
</comment>
<evidence type="ECO:0000256" key="5">
    <source>
        <dbReference type="SAM" id="MobiDB-lite"/>
    </source>
</evidence>
<dbReference type="Gene3D" id="1.10.400.10">
    <property type="entry name" value="GI Alpha 1, domain 2-like"/>
    <property type="match status" value="1"/>
</dbReference>
<organism evidence="6 7">
    <name type="scientific">Parelaphostrongylus tenuis</name>
    <name type="common">Meningeal worm</name>
    <dbReference type="NCBI Taxonomy" id="148309"/>
    <lineage>
        <taxon>Eukaryota</taxon>
        <taxon>Metazoa</taxon>
        <taxon>Ecdysozoa</taxon>
        <taxon>Nematoda</taxon>
        <taxon>Chromadorea</taxon>
        <taxon>Rhabditida</taxon>
        <taxon>Rhabditina</taxon>
        <taxon>Rhabditomorpha</taxon>
        <taxon>Strongyloidea</taxon>
        <taxon>Metastrongylidae</taxon>
        <taxon>Parelaphostrongylus</taxon>
    </lineage>
</organism>
<dbReference type="GO" id="GO:0046872">
    <property type="term" value="F:metal ion binding"/>
    <property type="evidence" value="ECO:0007669"/>
    <property type="project" value="UniProtKB-KW"/>
</dbReference>
<dbReference type="AlphaFoldDB" id="A0AAD5LZP6"/>
<keyword evidence="4" id="KW-0479">Metal-binding</keyword>
<feature type="binding site" evidence="4">
    <location>
        <position position="130"/>
    </location>
    <ligand>
        <name>Mg(2+)</name>
        <dbReference type="ChEBI" id="CHEBI:18420"/>
    </ligand>
</feature>
<keyword evidence="4" id="KW-0460">Magnesium</keyword>
<dbReference type="GO" id="GO:0005834">
    <property type="term" value="C:heterotrimeric G-protein complex"/>
    <property type="evidence" value="ECO:0007669"/>
    <property type="project" value="TreeGrafter"/>
</dbReference>
<dbReference type="GO" id="GO:0005525">
    <property type="term" value="F:GTP binding"/>
    <property type="evidence" value="ECO:0007669"/>
    <property type="project" value="UniProtKB-KW"/>
</dbReference>
<protein>
    <submittedName>
        <fullName evidence="6">Guanine nucleotide-binding protein alpha-17 subunit</fullName>
    </submittedName>
</protein>
<keyword evidence="7" id="KW-1185">Reference proteome</keyword>
<dbReference type="Proteomes" id="UP001196413">
    <property type="component" value="Unassembled WGS sequence"/>
</dbReference>
<feature type="binding site" evidence="3">
    <location>
        <begin position="99"/>
        <end position="100"/>
    </location>
    <ligand>
        <name>GTP</name>
        <dbReference type="ChEBI" id="CHEBI:37565"/>
    </ligand>
</feature>
<dbReference type="PROSITE" id="PS51882">
    <property type="entry name" value="G_ALPHA"/>
    <property type="match status" value="1"/>
</dbReference>
<name>A0AAD5LZP6_PARTN</name>
<dbReference type="GO" id="GO:0005737">
    <property type="term" value="C:cytoplasm"/>
    <property type="evidence" value="ECO:0007669"/>
    <property type="project" value="TreeGrafter"/>
</dbReference>
<dbReference type="GO" id="GO:0031683">
    <property type="term" value="F:G-protein beta/gamma-subunit complex binding"/>
    <property type="evidence" value="ECO:0007669"/>
    <property type="project" value="InterPro"/>
</dbReference>
<dbReference type="GO" id="GO:0003924">
    <property type="term" value="F:GTPase activity"/>
    <property type="evidence" value="ECO:0007669"/>
    <property type="project" value="InterPro"/>
</dbReference>
<dbReference type="GO" id="GO:0007188">
    <property type="term" value="P:adenylate cyclase-modulating G protein-coupled receptor signaling pathway"/>
    <property type="evidence" value="ECO:0007669"/>
    <property type="project" value="TreeGrafter"/>
</dbReference>
<reference evidence="6" key="1">
    <citation type="submission" date="2021-06" db="EMBL/GenBank/DDBJ databases">
        <title>Parelaphostrongylus tenuis whole genome reference sequence.</title>
        <authorList>
            <person name="Garwood T.J."/>
            <person name="Larsen P.A."/>
            <person name="Fountain-Jones N.M."/>
            <person name="Garbe J.R."/>
            <person name="Macchietto M.G."/>
            <person name="Kania S.A."/>
            <person name="Gerhold R.W."/>
            <person name="Richards J.E."/>
            <person name="Wolf T.M."/>
        </authorList>
    </citation>
    <scope>NUCLEOTIDE SEQUENCE</scope>
    <source>
        <strain evidence="6">MNPRO001-30</strain>
        <tissue evidence="6">Meninges</tissue>
    </source>
</reference>
<evidence type="ECO:0000256" key="1">
    <source>
        <dbReference type="ARBA" id="ARBA00022741"/>
    </source>
</evidence>